<name>A0A329VMQ7_9GAMM</name>
<comment type="caution">
    <text evidence="1">The sequence shown here is derived from an EMBL/GenBank/DDBJ whole genome shotgun (WGS) entry which is preliminary data.</text>
</comment>
<evidence type="ECO:0000313" key="1">
    <source>
        <dbReference type="EMBL" id="RAW93526.1"/>
    </source>
</evidence>
<evidence type="ECO:0000313" key="2">
    <source>
        <dbReference type="Proteomes" id="UP000250870"/>
    </source>
</evidence>
<gene>
    <name evidence="1" type="ORF">CKY01_00955</name>
</gene>
<sequence length="73" mass="7959">MPIVSQKRQVTLPLEQCSIAGIQPGDEYESFVSRKGVISIVTKRKGAAKGILKGILVDHQVSEEESLESAIHK</sequence>
<proteinExistence type="predicted"/>
<reference evidence="1 2" key="1">
    <citation type="journal article" date="2018" name="Int. J. Syst. Evol. Microbiol.">
        <title>Whole-genome-based revisit of Photorhabdus phylogeny: proposal for the elevation of most Photorhabdus subspecies to the species level and description of one novel species Photorhabdus bodei sp. nov., and one novel subspecies Photorhabdus laumondii subsp. clarkei subsp. nov.</title>
        <authorList>
            <person name="Machado R.A.R."/>
            <person name="Wuthrich D."/>
            <person name="Kuhnert P."/>
            <person name="Arce C.C.M."/>
            <person name="Thonen L."/>
            <person name="Ruiz C."/>
            <person name="Zhang X."/>
            <person name="Robert C.A.M."/>
            <person name="Karimi J."/>
            <person name="Kamali S."/>
            <person name="Ma J."/>
            <person name="Bruggmann R."/>
            <person name="Erb M."/>
        </authorList>
    </citation>
    <scope>NUCLEOTIDE SEQUENCE [LARGE SCALE GENOMIC DNA]</scope>
    <source>
        <strain evidence="1 2">BOJ-47</strain>
    </source>
</reference>
<protein>
    <submittedName>
        <fullName evidence="1">AbrB family transcriptional regulator</fullName>
    </submittedName>
</protein>
<dbReference type="EMBL" id="NSCI01000001">
    <property type="protein sequence ID" value="RAW93526.1"/>
    <property type="molecule type" value="Genomic_DNA"/>
</dbReference>
<dbReference type="AlphaFoldDB" id="A0A329VMQ7"/>
<dbReference type="RefSeq" id="WP_113024371.1">
    <property type="nucleotide sequence ID" value="NZ_CAWNWQ010000001.1"/>
</dbReference>
<accession>A0A329VMQ7</accession>
<organism evidence="1 2">
    <name type="scientific">Photorhabdus laumondii subsp. clarkei</name>
    <dbReference type="NCBI Taxonomy" id="2029685"/>
    <lineage>
        <taxon>Bacteria</taxon>
        <taxon>Pseudomonadati</taxon>
        <taxon>Pseudomonadota</taxon>
        <taxon>Gammaproteobacteria</taxon>
        <taxon>Enterobacterales</taxon>
        <taxon>Morganellaceae</taxon>
        <taxon>Photorhabdus</taxon>
    </lineage>
</organism>
<dbReference type="Proteomes" id="UP000250870">
    <property type="component" value="Unassembled WGS sequence"/>
</dbReference>